<dbReference type="PIRSF" id="PIRSF004654">
    <property type="entry name" value="NlpI"/>
    <property type="match status" value="1"/>
</dbReference>
<dbReference type="SMART" id="SM00028">
    <property type="entry name" value="TPR"/>
    <property type="match status" value="3"/>
</dbReference>
<dbReference type="EMBL" id="AP018045">
    <property type="protein sequence ID" value="BAX52005.1"/>
    <property type="molecule type" value="Genomic_DNA"/>
</dbReference>
<comment type="subcellular location">
    <subcellularLocation>
        <location evidence="2">Cell membrane</location>
    </subcellularLocation>
</comment>
<dbReference type="InterPro" id="IPR023605">
    <property type="entry name" value="Lipoprotein_NlpI"/>
</dbReference>
<protein>
    <recommendedName>
        <fullName evidence="2">Lipoprotein NlpI</fullName>
    </recommendedName>
</protein>
<dbReference type="GO" id="GO:0005886">
    <property type="term" value="C:plasma membrane"/>
    <property type="evidence" value="ECO:0007669"/>
    <property type="project" value="UniProtKB-SubCell"/>
</dbReference>
<organism evidence="5 7">
    <name type="scientific">Photobacterium damsela subsp. piscicida</name>
    <name type="common">Pasteurella piscicida</name>
    <dbReference type="NCBI Taxonomy" id="38294"/>
    <lineage>
        <taxon>Bacteria</taxon>
        <taxon>Pseudomonadati</taxon>
        <taxon>Pseudomonadota</taxon>
        <taxon>Gammaproteobacteria</taxon>
        <taxon>Vibrionales</taxon>
        <taxon>Vibrionaceae</taxon>
        <taxon>Photobacterium</taxon>
    </lineage>
</organism>
<dbReference type="Proteomes" id="UP000218676">
    <property type="component" value="Chromosome 1"/>
</dbReference>
<evidence type="ECO:0000256" key="2">
    <source>
        <dbReference type="PIRNR" id="PIRNR004654"/>
    </source>
</evidence>
<gene>
    <name evidence="5" type="primary">nlpI</name>
    <name evidence="5" type="ORF">IC627_12515</name>
    <name evidence="4" type="ORF">PDPUS_1_00630</name>
</gene>
<evidence type="ECO:0000256" key="1">
    <source>
        <dbReference type="ARBA" id="ARBA00022475"/>
    </source>
</evidence>
<dbReference type="EMBL" id="CP061854">
    <property type="protein sequence ID" value="QOD57887.1"/>
    <property type="molecule type" value="Genomic_DNA"/>
</dbReference>
<dbReference type="PROSITE" id="PS51257">
    <property type="entry name" value="PROKAR_LIPOPROTEIN"/>
    <property type="match status" value="1"/>
</dbReference>
<comment type="function">
    <text evidence="2">May be involved in cell division.</text>
</comment>
<keyword evidence="3" id="KW-0802">TPR repeat</keyword>
<accession>A0A1V1V8X3</accession>
<proteinExistence type="predicted"/>
<evidence type="ECO:0000313" key="4">
    <source>
        <dbReference type="EMBL" id="BAX52005.1"/>
    </source>
</evidence>
<dbReference type="Proteomes" id="UP000516656">
    <property type="component" value="Chromosome 1"/>
</dbReference>
<reference evidence="4" key="1">
    <citation type="journal article" date="2017" name="Genome Announc.">
        <title>Whole-Genome Sequence of Photobacterium damselae subsp. piscicida Strain 91-197, Isolated from Hybrid Striped Bass (Morone sp.) in the United States.</title>
        <authorList>
            <person name="Teru Y."/>
            <person name="Hikima J."/>
            <person name="Kono T."/>
            <person name="Sakai M."/>
            <person name="Takano T."/>
            <person name="Hawke J.P."/>
            <person name="Takeyama H."/>
            <person name="Aoki T."/>
        </authorList>
    </citation>
    <scope>NUCLEOTIDE SEQUENCE</scope>
    <source>
        <strain evidence="4">91-197</strain>
    </source>
</reference>
<dbReference type="InterPro" id="IPR011990">
    <property type="entry name" value="TPR-like_helical_dom_sf"/>
</dbReference>
<reference evidence="5 7" key="3">
    <citation type="submission" date="2020-09" db="EMBL/GenBank/DDBJ databases">
        <title>Complete, closed and curated genome sequences of Photobacterium damselae subsp. piscicida isolates from Australia indicate localised evolution and additional plasmid-borne pathogenicity mechanisms.</title>
        <authorList>
            <person name="Baseggio L."/>
            <person name="Silayeva O."/>
            <person name="Buller N."/>
            <person name="Landos M."/>
            <person name="Engelstaedter J."/>
            <person name="Barnes A.C."/>
        </authorList>
    </citation>
    <scope>NUCLEOTIDE SEQUENCE [LARGE SCALE GENOMIC DNA]</scope>
    <source>
        <strain evidence="5 7">AS-16-0540-1</strain>
    </source>
</reference>
<evidence type="ECO:0000313" key="7">
    <source>
        <dbReference type="Proteomes" id="UP000516656"/>
    </source>
</evidence>
<dbReference type="InterPro" id="IPR019734">
    <property type="entry name" value="TPR_rpt"/>
</dbReference>
<dbReference type="SUPFAM" id="SSF48452">
    <property type="entry name" value="TPR-like"/>
    <property type="match status" value="1"/>
</dbReference>
<keyword evidence="1 2" id="KW-1003">Cell membrane</keyword>
<dbReference type="Gene3D" id="1.25.40.10">
    <property type="entry name" value="Tetratricopeptide repeat domain"/>
    <property type="match status" value="1"/>
</dbReference>
<name>A0A1V1V8X3_PHODP</name>
<comment type="subunit">
    <text evidence="2">Homodimer.</text>
</comment>
<dbReference type="NCBIfam" id="NF008391">
    <property type="entry name" value="PRK11189.1"/>
    <property type="match status" value="1"/>
</dbReference>
<keyword evidence="5" id="KW-0449">Lipoprotein</keyword>
<evidence type="ECO:0000313" key="6">
    <source>
        <dbReference type="Proteomes" id="UP000218676"/>
    </source>
</evidence>
<dbReference type="PANTHER" id="PTHR44998:SF1">
    <property type="entry name" value="UDP-N-ACETYLGLUCOSAMINE--PEPTIDE N-ACETYLGLUCOSAMINYLTRANSFERASE 110 KDA SUBUNIT"/>
    <property type="match status" value="1"/>
</dbReference>
<dbReference type="PROSITE" id="PS50005">
    <property type="entry name" value="TPR"/>
    <property type="match status" value="2"/>
</dbReference>
<evidence type="ECO:0000313" key="5">
    <source>
        <dbReference type="EMBL" id="QOD57887.1"/>
    </source>
</evidence>
<feature type="repeat" description="TPR" evidence="3">
    <location>
        <begin position="108"/>
        <end position="141"/>
    </location>
</feature>
<evidence type="ECO:0000256" key="3">
    <source>
        <dbReference type="PROSITE-ProRule" id="PRU00339"/>
    </source>
</evidence>
<sequence>MSIVERGRGTLLKKMKFAVVSVVLALSGCAGTSQVHWDTPPMAVPFQATMQQQIQLARIEQLLGQKELTDKQVAQLYLQRGLVYDSLGIKDLARMDFAQSLSINPKQADVYNILGVYLTQVGLFDAAYEAFDSTLDLEPSHPYAQRNLGIVLYYGERLELAHQELYQHYLQDKNDPYRAIWLYLVDVKTQPQQAARQLQYQYNVSNKKDWGWNIAQLLIGKISEGQFIADIAEQSQDNQQLAERLTEGYFYLAKQYQLQGDEDAAANLFKLALAGNVYKYVEHRYALLELALMADEEQQQAQALQTTNGNGIESNNE</sequence>
<reference evidence="6" key="2">
    <citation type="submission" date="2017-05" db="EMBL/GenBank/DDBJ databases">
        <title>Whole genome sequence of fish pathogenic bacteria, Photobacterium damselae subsp. piscicida, strain 91-197, isolated from hybrid striped bass (Morone sp.) in USA.</title>
        <authorList>
            <person name="Teru Y."/>
            <person name="Hikima J."/>
            <person name="Kono T."/>
            <person name="Sakai M."/>
            <person name="Takano T."/>
            <person name="Hawke J.P."/>
            <person name="Takeyama H."/>
            <person name="Aoki T."/>
        </authorList>
    </citation>
    <scope>NUCLEOTIDE SEQUENCE [LARGE SCALE GENOMIC DNA]</scope>
    <source>
        <strain evidence="6">91-197</strain>
    </source>
</reference>
<dbReference type="Pfam" id="PF13181">
    <property type="entry name" value="TPR_8"/>
    <property type="match status" value="1"/>
</dbReference>
<dbReference type="PANTHER" id="PTHR44998">
    <property type="match status" value="1"/>
</dbReference>
<dbReference type="RefSeq" id="WP_086957590.1">
    <property type="nucleotide sequence ID" value="NZ_AP018045.1"/>
</dbReference>
<keyword evidence="2" id="KW-0472">Membrane</keyword>
<dbReference type="AlphaFoldDB" id="A0A1V1V8X3"/>
<feature type="repeat" description="TPR" evidence="3">
    <location>
        <begin position="74"/>
        <end position="107"/>
    </location>
</feature>